<feature type="transmembrane region" description="Helical" evidence="2">
    <location>
        <begin position="233"/>
        <end position="252"/>
    </location>
</feature>
<reference evidence="3 4" key="2">
    <citation type="submission" date="2023-11" db="EMBL/GenBank/DDBJ databases">
        <authorList>
            <person name="Lara A.C."/>
            <person name="Chronakova A."/>
        </authorList>
    </citation>
    <scope>NUCLEOTIDE SEQUENCE [LARGE SCALE GENOMIC DNA]</scope>
    <source>
        <strain evidence="3 4">BCCO 10_0856</strain>
    </source>
</reference>
<keyword evidence="2" id="KW-0472">Membrane</keyword>
<keyword evidence="2" id="KW-0812">Transmembrane</keyword>
<feature type="transmembrane region" description="Helical" evidence="2">
    <location>
        <begin position="98"/>
        <end position="116"/>
    </location>
</feature>
<organism evidence="3 4">
    <name type="scientific">Lentzea miocenica</name>
    <dbReference type="NCBI Taxonomy" id="3095431"/>
    <lineage>
        <taxon>Bacteria</taxon>
        <taxon>Bacillati</taxon>
        <taxon>Actinomycetota</taxon>
        <taxon>Actinomycetes</taxon>
        <taxon>Pseudonocardiales</taxon>
        <taxon>Pseudonocardiaceae</taxon>
        <taxon>Lentzea</taxon>
    </lineage>
</organism>
<proteinExistence type="predicted"/>
<evidence type="ECO:0000256" key="2">
    <source>
        <dbReference type="SAM" id="Phobius"/>
    </source>
</evidence>
<reference evidence="3 4" key="1">
    <citation type="submission" date="2023-11" db="EMBL/GenBank/DDBJ databases">
        <title>Lentzea sokolovensis, sp. nov., Lentzea kristufkii, sp. nov., and Lentzea miocenensis, sp. nov., rare actinobacteria from Sokolov Coal Basin, Miocene lacustrine sediment, Czech Republic.</title>
        <authorList>
            <person name="Lara A."/>
            <person name="Kotroba L."/>
            <person name="Nouioui I."/>
            <person name="Neumann-Schaal M."/>
            <person name="Mast Y."/>
            <person name="Chronakova A."/>
        </authorList>
    </citation>
    <scope>NUCLEOTIDE SEQUENCE [LARGE SCALE GENOMIC DNA]</scope>
    <source>
        <strain evidence="3 4">BCCO 10_0856</strain>
    </source>
</reference>
<name>A0ABU4TGR7_9PSEU</name>
<keyword evidence="2" id="KW-1133">Transmembrane helix</keyword>
<feature type="transmembrane region" description="Helical" evidence="2">
    <location>
        <begin position="151"/>
        <end position="170"/>
    </location>
</feature>
<accession>A0ABU4TGR7</accession>
<feature type="transmembrane region" description="Helical" evidence="2">
    <location>
        <begin position="122"/>
        <end position="139"/>
    </location>
</feature>
<feature type="transmembrane region" description="Helical" evidence="2">
    <location>
        <begin position="35"/>
        <end position="54"/>
    </location>
</feature>
<dbReference type="RefSeq" id="WP_319972072.1">
    <property type="nucleotide sequence ID" value="NZ_JAXAVW010000055.1"/>
</dbReference>
<sequence length="317" mass="33922">MTATATRVDSPDVPGAVVTAPPKPSLSADERRVKALTRFAISISVFNIVGHLLLGFEQAPITPIVAVLTSYAAALAFEALDAWATGRTAAFRKGRREFVIFLLPAHITGLACGMLMWANASLWPYIFAIVLANGTKYLVRLRVKGKLRHVLNPSNAGISIVLVLFPWVGIAPPYHFTSFTIGTLDWLLPLGILMAGTMINAGLTGKMPLIAAWVAGFAGQAVLRSVLLDHSLLAALVPMTGLAFILFTNYMITDPGTTPVHWRNQVVFGLTTAAVYGLLVVSGVSFGLFFALVITCLLRGLVLVAAPRVKAWRGSES</sequence>
<gene>
    <name evidence="3" type="ORF">SK803_43365</name>
</gene>
<evidence type="ECO:0000313" key="3">
    <source>
        <dbReference type="EMBL" id="MDX8037073.1"/>
    </source>
</evidence>
<feature type="region of interest" description="Disordered" evidence="1">
    <location>
        <begin position="1"/>
        <end position="23"/>
    </location>
</feature>
<evidence type="ECO:0000313" key="4">
    <source>
        <dbReference type="Proteomes" id="UP001285521"/>
    </source>
</evidence>
<dbReference type="EMBL" id="JAXAVW010000055">
    <property type="protein sequence ID" value="MDX8037073.1"/>
    <property type="molecule type" value="Genomic_DNA"/>
</dbReference>
<dbReference type="Proteomes" id="UP001285521">
    <property type="component" value="Unassembled WGS sequence"/>
</dbReference>
<protein>
    <submittedName>
        <fullName evidence="3">Enediyne biosynthesis protein UnbU</fullName>
    </submittedName>
</protein>
<feature type="transmembrane region" description="Helical" evidence="2">
    <location>
        <begin position="60"/>
        <end position="77"/>
    </location>
</feature>
<comment type="caution">
    <text evidence="3">The sequence shown here is derived from an EMBL/GenBank/DDBJ whole genome shotgun (WGS) entry which is preliminary data.</text>
</comment>
<evidence type="ECO:0000256" key="1">
    <source>
        <dbReference type="SAM" id="MobiDB-lite"/>
    </source>
</evidence>
<keyword evidence="4" id="KW-1185">Reference proteome</keyword>